<feature type="domain" description="N-acetyltransferase" evidence="3">
    <location>
        <begin position="2"/>
        <end position="158"/>
    </location>
</feature>
<dbReference type="Gene3D" id="3.40.630.30">
    <property type="match status" value="1"/>
</dbReference>
<dbReference type="InterPro" id="IPR050680">
    <property type="entry name" value="YpeA/RimI_acetyltransf"/>
</dbReference>
<dbReference type="InterPro" id="IPR016181">
    <property type="entry name" value="Acyl_CoA_acyltransferase"/>
</dbReference>
<dbReference type="AlphaFoldDB" id="A0A845SEN3"/>
<reference evidence="4 5" key="2">
    <citation type="submission" date="2020-02" db="EMBL/GenBank/DDBJ databases">
        <title>The new genus of Enterobacteriales.</title>
        <authorList>
            <person name="Kim I.S."/>
        </authorList>
    </citation>
    <scope>NUCLEOTIDE SEQUENCE [LARGE SCALE GENOMIC DNA]</scope>
    <source>
        <strain evidence="4 5">SAP-6</strain>
    </source>
</reference>
<proteinExistence type="predicted"/>
<dbReference type="GO" id="GO:0016747">
    <property type="term" value="F:acyltransferase activity, transferring groups other than amino-acyl groups"/>
    <property type="evidence" value="ECO:0007669"/>
    <property type="project" value="InterPro"/>
</dbReference>
<organism evidence="4 5">
    <name type="scientific">Acerihabitans arboris</name>
    <dbReference type="NCBI Taxonomy" id="2691583"/>
    <lineage>
        <taxon>Bacteria</taxon>
        <taxon>Pseudomonadati</taxon>
        <taxon>Pseudomonadota</taxon>
        <taxon>Gammaproteobacteria</taxon>
        <taxon>Enterobacterales</taxon>
        <taxon>Pectobacteriaceae</taxon>
        <taxon>Acerihabitans</taxon>
    </lineage>
</organism>
<keyword evidence="2" id="KW-0012">Acyltransferase</keyword>
<dbReference type="Pfam" id="PF00583">
    <property type="entry name" value="Acetyltransf_1"/>
    <property type="match status" value="1"/>
</dbReference>
<keyword evidence="5" id="KW-1185">Reference proteome</keyword>
<dbReference type="SUPFAM" id="SSF55729">
    <property type="entry name" value="Acyl-CoA N-acyltransferases (Nat)"/>
    <property type="match status" value="1"/>
</dbReference>
<protein>
    <submittedName>
        <fullName evidence="4">GNAT family N-acetyltransferase</fullName>
    </submittedName>
</protein>
<evidence type="ECO:0000256" key="2">
    <source>
        <dbReference type="ARBA" id="ARBA00023315"/>
    </source>
</evidence>
<gene>
    <name evidence="4" type="ORF">GRH90_02025</name>
</gene>
<dbReference type="CDD" id="cd04301">
    <property type="entry name" value="NAT_SF"/>
    <property type="match status" value="1"/>
</dbReference>
<reference evidence="4 5" key="1">
    <citation type="submission" date="2019-12" db="EMBL/GenBank/DDBJ databases">
        <authorList>
            <person name="Lee S.D."/>
        </authorList>
    </citation>
    <scope>NUCLEOTIDE SEQUENCE [LARGE SCALE GENOMIC DNA]</scope>
    <source>
        <strain evidence="4 5">SAP-6</strain>
    </source>
</reference>
<comment type="caution">
    <text evidence="4">The sequence shown here is derived from an EMBL/GenBank/DDBJ whole genome shotgun (WGS) entry which is preliminary data.</text>
</comment>
<keyword evidence="1 4" id="KW-0808">Transferase</keyword>
<dbReference type="InterPro" id="IPR000182">
    <property type="entry name" value="GNAT_dom"/>
</dbReference>
<evidence type="ECO:0000313" key="4">
    <source>
        <dbReference type="EMBL" id="NDL61546.1"/>
    </source>
</evidence>
<evidence type="ECO:0000313" key="5">
    <source>
        <dbReference type="Proteomes" id="UP000461443"/>
    </source>
</evidence>
<dbReference type="PROSITE" id="PS51186">
    <property type="entry name" value="GNAT"/>
    <property type="match status" value="1"/>
</dbReference>
<dbReference type="RefSeq" id="WP_162364213.1">
    <property type="nucleotide sequence ID" value="NZ_WUBS01000001.1"/>
</dbReference>
<dbReference type="Proteomes" id="UP000461443">
    <property type="component" value="Unassembled WGS sequence"/>
</dbReference>
<sequence>MIILRNMAAVEYPDYRLLLIGEYARDLSATHRYDIHRGRENARASIDGSLPLGVDTADHQLYCIEPADADADLGQRPVAGYLWVGRKGDTAFIYDFYILPAWRRRGLGRSALAQLDRLLRGQGVTELGLRVAAGNPGAQVLYDACGFRVTGVNMAKPL</sequence>
<evidence type="ECO:0000259" key="3">
    <source>
        <dbReference type="PROSITE" id="PS51186"/>
    </source>
</evidence>
<name>A0A845SEN3_9GAMM</name>
<dbReference type="PANTHER" id="PTHR43420">
    <property type="entry name" value="ACETYLTRANSFERASE"/>
    <property type="match status" value="1"/>
</dbReference>
<evidence type="ECO:0000256" key="1">
    <source>
        <dbReference type="ARBA" id="ARBA00022679"/>
    </source>
</evidence>
<accession>A0A845SEN3</accession>
<dbReference type="EMBL" id="WUBS01000001">
    <property type="protein sequence ID" value="NDL61546.1"/>
    <property type="molecule type" value="Genomic_DNA"/>
</dbReference>